<dbReference type="SMART" id="SM00184">
    <property type="entry name" value="RING"/>
    <property type="match status" value="1"/>
</dbReference>
<evidence type="ECO:0000256" key="1">
    <source>
        <dbReference type="ARBA" id="ARBA00022723"/>
    </source>
</evidence>
<accession>A0ABM3WEY8</accession>
<dbReference type="InterPro" id="IPR050143">
    <property type="entry name" value="TRIM/RBCC"/>
</dbReference>
<dbReference type="RefSeq" id="XP_060035132.1">
    <property type="nucleotide sequence ID" value="XM_060179149.1"/>
</dbReference>
<evidence type="ECO:0000256" key="3">
    <source>
        <dbReference type="ARBA" id="ARBA00022833"/>
    </source>
</evidence>
<evidence type="ECO:0000313" key="9">
    <source>
        <dbReference type="RefSeq" id="XP_060035132.1"/>
    </source>
</evidence>
<dbReference type="InterPro" id="IPR003879">
    <property type="entry name" value="Butyrophylin_SPRY"/>
</dbReference>
<dbReference type="Pfam" id="PF15227">
    <property type="entry name" value="zf-C3HC4_4"/>
    <property type="match status" value="1"/>
</dbReference>
<dbReference type="InterPro" id="IPR003877">
    <property type="entry name" value="SPRY_dom"/>
</dbReference>
<dbReference type="GeneID" id="132534681"/>
<dbReference type="InterPro" id="IPR000315">
    <property type="entry name" value="Znf_B-box"/>
</dbReference>
<proteinExistence type="predicted"/>
<dbReference type="InterPro" id="IPR013320">
    <property type="entry name" value="ConA-like_dom_sf"/>
</dbReference>
<dbReference type="PANTHER" id="PTHR24103">
    <property type="entry name" value="E3 UBIQUITIN-PROTEIN LIGASE TRIM"/>
    <property type="match status" value="1"/>
</dbReference>
<dbReference type="PROSITE" id="PS50188">
    <property type="entry name" value="B302_SPRY"/>
    <property type="match status" value="1"/>
</dbReference>
<dbReference type="Proteomes" id="UP001652624">
    <property type="component" value="Chromosome 19"/>
</dbReference>
<gene>
    <name evidence="9" type="primary">LOC132534681</name>
</gene>
<dbReference type="Pfam" id="PF00622">
    <property type="entry name" value="SPRY"/>
    <property type="match status" value="1"/>
</dbReference>
<feature type="domain" description="RING-type" evidence="5">
    <location>
        <begin position="16"/>
        <end position="57"/>
    </location>
</feature>
<dbReference type="PROSITE" id="PS50089">
    <property type="entry name" value="ZF_RING_2"/>
    <property type="match status" value="1"/>
</dbReference>
<dbReference type="PRINTS" id="PR01407">
    <property type="entry name" value="BUTYPHLNCDUF"/>
</dbReference>
<dbReference type="SUPFAM" id="SSF49899">
    <property type="entry name" value="Concanavalin A-like lectins/glucanases"/>
    <property type="match status" value="1"/>
</dbReference>
<dbReference type="InterPro" id="IPR001870">
    <property type="entry name" value="B30.2/SPRY"/>
</dbReference>
<evidence type="ECO:0000259" key="5">
    <source>
        <dbReference type="PROSITE" id="PS50089"/>
    </source>
</evidence>
<dbReference type="Gene3D" id="2.60.120.920">
    <property type="match status" value="1"/>
</dbReference>
<dbReference type="Pfam" id="PF00643">
    <property type="entry name" value="zf-B_box"/>
    <property type="match status" value="1"/>
</dbReference>
<dbReference type="InterPro" id="IPR017907">
    <property type="entry name" value="Znf_RING_CS"/>
</dbReference>
<keyword evidence="3" id="KW-0862">Zinc</keyword>
<dbReference type="InterPro" id="IPR013083">
    <property type="entry name" value="Znf_RING/FYVE/PHD"/>
</dbReference>
<evidence type="ECO:0000313" key="8">
    <source>
        <dbReference type="Proteomes" id="UP001652624"/>
    </source>
</evidence>
<evidence type="ECO:0000256" key="4">
    <source>
        <dbReference type="PROSITE-ProRule" id="PRU00024"/>
    </source>
</evidence>
<sequence>MEASGILEAIQAETTCVICLDYMREPVTIECGHNFCQVCLQASWQDHQDRFPCPFCRYPCQERQWTANSQLAKIIDTCQLLHSSRNEMRQQGPHLCERHNQVLSFFCEEDLQMLCADCVQPPDHQDHHVGSVEEVAPYYRQCITQYSSLLTKYKGGFQEEEDRQNRRVQELRDQVTKKRVKLASELKHTVDFLNRQHEAALSSLAEEEKSVQHRYNTNSTAFEDNISSTEALLKDIAEKSVLPDLDMLTEVKRIHDRYGSLKPPALYSVQLRRPLCGLPPLQSAMEKIREKFRADVTLDPHTAHPNLHVSKNKKSVTLLKERGEDHLQRQQGIPFDLEVLGSEEFCGGRHYWEVQVEDKPTWAIGVCSHSPSGRLQQLPLFQKKRWTIQLQDGDYVAGGARPAVLTLKTKPRGIGVYLDWELGQISFYNLSDNSHIHSVWQTFDDSLKPYFCLGPDSLPLTLCAAGGCEE</sequence>
<dbReference type="SUPFAM" id="SSF57850">
    <property type="entry name" value="RING/U-box"/>
    <property type="match status" value="1"/>
</dbReference>
<evidence type="ECO:0000259" key="7">
    <source>
        <dbReference type="PROSITE" id="PS50188"/>
    </source>
</evidence>
<dbReference type="SUPFAM" id="SSF57845">
    <property type="entry name" value="B-box zinc-binding domain"/>
    <property type="match status" value="1"/>
</dbReference>
<dbReference type="SMART" id="SM00449">
    <property type="entry name" value="SPRY"/>
    <property type="match status" value="1"/>
</dbReference>
<dbReference type="SMART" id="SM00336">
    <property type="entry name" value="BBOX"/>
    <property type="match status" value="1"/>
</dbReference>
<dbReference type="InterPro" id="IPR006574">
    <property type="entry name" value="PRY"/>
</dbReference>
<dbReference type="PROSITE" id="PS50119">
    <property type="entry name" value="ZF_BBOX"/>
    <property type="match status" value="1"/>
</dbReference>
<keyword evidence="8" id="KW-1185">Reference proteome</keyword>
<protein>
    <submittedName>
        <fullName evidence="9">Tripartite motif-containing protein 75-like</fullName>
    </submittedName>
</protein>
<feature type="domain" description="B box-type" evidence="6">
    <location>
        <begin position="91"/>
        <end position="132"/>
    </location>
</feature>
<dbReference type="InterPro" id="IPR043136">
    <property type="entry name" value="B30.2/SPRY_sf"/>
</dbReference>
<dbReference type="SMART" id="SM00589">
    <property type="entry name" value="PRY"/>
    <property type="match status" value="1"/>
</dbReference>
<evidence type="ECO:0000259" key="6">
    <source>
        <dbReference type="PROSITE" id="PS50119"/>
    </source>
</evidence>
<dbReference type="Pfam" id="PF13765">
    <property type="entry name" value="PRY"/>
    <property type="match status" value="1"/>
</dbReference>
<dbReference type="InterPro" id="IPR001841">
    <property type="entry name" value="Znf_RING"/>
</dbReference>
<name>A0ABM3WEY8_ERIEU</name>
<evidence type="ECO:0000256" key="2">
    <source>
        <dbReference type="ARBA" id="ARBA00022771"/>
    </source>
</evidence>
<dbReference type="PROSITE" id="PS00518">
    <property type="entry name" value="ZF_RING_1"/>
    <property type="match status" value="1"/>
</dbReference>
<keyword evidence="1" id="KW-0479">Metal-binding</keyword>
<reference evidence="9" key="1">
    <citation type="submission" date="2025-08" db="UniProtKB">
        <authorList>
            <consortium name="RefSeq"/>
        </authorList>
    </citation>
    <scope>IDENTIFICATION</scope>
</reference>
<organism evidence="8 9">
    <name type="scientific">Erinaceus europaeus</name>
    <name type="common">Western European hedgehog</name>
    <dbReference type="NCBI Taxonomy" id="9365"/>
    <lineage>
        <taxon>Eukaryota</taxon>
        <taxon>Metazoa</taxon>
        <taxon>Chordata</taxon>
        <taxon>Craniata</taxon>
        <taxon>Vertebrata</taxon>
        <taxon>Euteleostomi</taxon>
        <taxon>Mammalia</taxon>
        <taxon>Eutheria</taxon>
        <taxon>Laurasiatheria</taxon>
        <taxon>Eulipotyphla</taxon>
        <taxon>Erinaceidae</taxon>
        <taxon>Erinaceinae</taxon>
        <taxon>Erinaceus</taxon>
    </lineage>
</organism>
<keyword evidence="2 4" id="KW-0863">Zinc-finger</keyword>
<dbReference type="Gene3D" id="3.30.40.10">
    <property type="entry name" value="Zinc/RING finger domain, C3HC4 (zinc finger)"/>
    <property type="match status" value="1"/>
</dbReference>
<feature type="domain" description="B30.2/SPRY" evidence="7">
    <location>
        <begin position="276"/>
        <end position="469"/>
    </location>
</feature>
<dbReference type="Gene3D" id="3.30.160.60">
    <property type="entry name" value="Classic Zinc Finger"/>
    <property type="match status" value="1"/>
</dbReference>